<dbReference type="HAMAP" id="MF_01963">
    <property type="entry name" value="MTAP"/>
    <property type="match status" value="1"/>
</dbReference>
<evidence type="ECO:0000313" key="6">
    <source>
        <dbReference type="Proteomes" id="UP000537890"/>
    </source>
</evidence>
<dbReference type="AlphaFoldDB" id="A0A7Z0MP64"/>
<evidence type="ECO:0000259" key="4">
    <source>
        <dbReference type="Pfam" id="PF01048"/>
    </source>
</evidence>
<dbReference type="PANTHER" id="PTHR42679">
    <property type="entry name" value="S-METHYL-5'-THIOADENOSINE PHOSPHORYLASE"/>
    <property type="match status" value="1"/>
</dbReference>
<accession>A0A7Z0MP64</accession>
<comment type="caution">
    <text evidence="3">Lacks conserved residue(s) required for the propagation of feature annotation.</text>
</comment>
<keyword evidence="1 3" id="KW-0328">Glycosyltransferase</keyword>
<feature type="binding site" evidence="3">
    <location>
        <position position="10"/>
    </location>
    <ligand>
        <name>phosphate</name>
        <dbReference type="ChEBI" id="CHEBI:43474"/>
    </ligand>
</feature>
<gene>
    <name evidence="5" type="ORF">H0A75_06770</name>
</gene>
<dbReference type="EC" id="2.4.2.44" evidence="3"/>
<evidence type="ECO:0000256" key="3">
    <source>
        <dbReference type="HAMAP-Rule" id="MF_01963"/>
    </source>
</evidence>
<dbReference type="CDD" id="cd09010">
    <property type="entry name" value="MTAP_SsMTAPII_like_MTIP"/>
    <property type="match status" value="1"/>
</dbReference>
<organism evidence="5 6">
    <name type="scientific">Candidatus Methanofishera endochildressiae</name>
    <dbReference type="NCBI Taxonomy" id="2738884"/>
    <lineage>
        <taxon>Bacteria</taxon>
        <taxon>Pseudomonadati</taxon>
        <taxon>Pseudomonadota</taxon>
        <taxon>Gammaproteobacteria</taxon>
        <taxon>Candidatus Methanofishera</taxon>
    </lineage>
</organism>
<comment type="function">
    <text evidence="3">Catalyzes the reversible phosphorylation of S-methyl-5'-thioinosine (MTI) to hypoxanthine and 5-methylthioribose-1-phosphate. Involved in the breakdown of S-methyl-5'-thioadenosine (MTA), a major by-product of polyamine biosynthesis. Catabolism of (MTA) occurs via deamination to MTI and phosphorolysis to hypoxanthine.</text>
</comment>
<feature type="binding site" evidence="3">
    <location>
        <begin position="52"/>
        <end position="53"/>
    </location>
    <ligand>
        <name>phosphate</name>
        <dbReference type="ChEBI" id="CHEBI:43474"/>
    </ligand>
</feature>
<dbReference type="GO" id="GO:0019509">
    <property type="term" value="P:L-methionine salvage from methylthioadenosine"/>
    <property type="evidence" value="ECO:0007669"/>
    <property type="project" value="TreeGrafter"/>
</dbReference>
<dbReference type="Proteomes" id="UP000537890">
    <property type="component" value="Unassembled WGS sequence"/>
</dbReference>
<dbReference type="SUPFAM" id="SSF53167">
    <property type="entry name" value="Purine and uridine phosphorylases"/>
    <property type="match status" value="1"/>
</dbReference>
<dbReference type="GO" id="GO:0005829">
    <property type="term" value="C:cytosol"/>
    <property type="evidence" value="ECO:0007669"/>
    <property type="project" value="TreeGrafter"/>
</dbReference>
<feature type="binding site" evidence="3">
    <location>
        <begin position="209"/>
        <end position="211"/>
    </location>
    <ligand>
        <name>substrate</name>
    </ligand>
</feature>
<feature type="binding site" evidence="3">
    <location>
        <position position="186"/>
    </location>
    <ligand>
        <name>phosphate</name>
        <dbReference type="ChEBI" id="CHEBI:43474"/>
    </ligand>
</feature>
<dbReference type="Gene3D" id="3.40.50.1580">
    <property type="entry name" value="Nucleoside phosphorylase domain"/>
    <property type="match status" value="1"/>
</dbReference>
<keyword evidence="3" id="KW-0660">Purine salvage</keyword>
<dbReference type="InterPro" id="IPR035994">
    <property type="entry name" value="Nucleoside_phosphorylase_sf"/>
</dbReference>
<protein>
    <recommendedName>
        <fullName evidence="3">Probable S-methyl-5'-thioinosine phosphorylase</fullName>
        <ecNumber evidence="3">2.4.2.44</ecNumber>
    </recommendedName>
    <alternativeName>
        <fullName evidence="3">5'-methylthioinosine phosphorylase</fullName>
        <shortName evidence="3">MTI phosphorylase</shortName>
        <shortName evidence="3">MTIP</shortName>
    </alternativeName>
</protein>
<proteinExistence type="inferred from homology"/>
<comment type="caution">
    <text evidence="5">The sequence shown here is derived from an EMBL/GenBank/DDBJ whole genome shotgun (WGS) entry which is preliminary data.</text>
</comment>
<comment type="catalytic activity">
    <reaction evidence="3">
        <text>S-methyl-5'-thioinosine + phosphate = 5-(methylsulfanyl)-alpha-D-ribose 1-phosphate + hypoxanthine</text>
        <dbReference type="Rhea" id="RHEA:30643"/>
        <dbReference type="ChEBI" id="CHEBI:17368"/>
        <dbReference type="ChEBI" id="CHEBI:43474"/>
        <dbReference type="ChEBI" id="CHEBI:48595"/>
        <dbReference type="ChEBI" id="CHEBI:58533"/>
        <dbReference type="EC" id="2.4.2.44"/>
    </reaction>
</comment>
<dbReference type="GO" id="GO:0006166">
    <property type="term" value="P:purine ribonucleoside salvage"/>
    <property type="evidence" value="ECO:0007669"/>
    <property type="project" value="UniProtKB-UniRule"/>
</dbReference>
<dbReference type="PANTHER" id="PTHR42679:SF2">
    <property type="entry name" value="S-METHYL-5'-THIOADENOSINE PHOSPHORYLASE"/>
    <property type="match status" value="1"/>
</dbReference>
<comment type="pathway">
    <text evidence="3">Purine metabolism; purine nucleoside salvage.</text>
</comment>
<dbReference type="UniPathway" id="UPA00606"/>
<feature type="binding site" evidence="3">
    <location>
        <position position="185"/>
    </location>
    <ligand>
        <name>substrate</name>
    </ligand>
</feature>
<dbReference type="Pfam" id="PF01048">
    <property type="entry name" value="PNP_UDP_1"/>
    <property type="match status" value="1"/>
</dbReference>
<evidence type="ECO:0000256" key="1">
    <source>
        <dbReference type="ARBA" id="ARBA00022676"/>
    </source>
</evidence>
<dbReference type="GO" id="GO:0017061">
    <property type="term" value="F:S-methyl-5-thioadenosine phosphorylase activity"/>
    <property type="evidence" value="ECO:0007669"/>
    <property type="project" value="InterPro"/>
</dbReference>
<name>A0A7Z0MP64_9GAMM</name>
<comment type="similarity">
    <text evidence="3">Belongs to the PNP/MTAP phosphorylase family. MTAP subfamily.</text>
</comment>
<feature type="site" description="Important for substrate specificity" evidence="3">
    <location>
        <position position="221"/>
    </location>
</feature>
<reference evidence="5 6" key="1">
    <citation type="submission" date="2020-05" db="EMBL/GenBank/DDBJ databases">
        <title>Horizontal transmission and recombination maintain forever young bacterial symbiont genomes.</title>
        <authorList>
            <person name="Russell S.L."/>
            <person name="Pepper-Tunick E."/>
            <person name="Svedberg J."/>
            <person name="Byrne A."/>
            <person name="Ruelas Castillo J."/>
            <person name="Vollmers C."/>
            <person name="Beinart R.A."/>
            <person name="Corbett-Detig R."/>
        </authorList>
    </citation>
    <scope>NUCLEOTIDE SEQUENCE [LARGE SCALE GENOMIC DNA]</scope>
    <source>
        <strain evidence="5">4727-3</strain>
    </source>
</reference>
<dbReference type="InterPro" id="IPR010044">
    <property type="entry name" value="MTAP"/>
</dbReference>
<feature type="domain" description="Nucleoside phosphorylase" evidence="4">
    <location>
        <begin position="4"/>
        <end position="243"/>
    </location>
</feature>
<comment type="miscellaneous">
    <text evidence="3">Although this enzyme belongs to the family of MTA phosphorylases based on sequence homology, it has been shown that conserved amino acid substitutions in the substrate binding pocket convert the substrate specificity of this enzyme from 6-aminopurines to 6-oxopurines.</text>
</comment>
<dbReference type="InterPro" id="IPR000845">
    <property type="entry name" value="Nucleoside_phosphorylase_d"/>
</dbReference>
<sequence>MKTTAIIGGSGLTQIASIKIIEQQQFQTPYGAPSSACTIGEFCGQKIIFLARHGDPHTIAPHKINYRANLWALKQAGAEQIIAVAAVGGITSEMHPARIAIPEQIIDYSYAREHTYFAAETEAVDHIDFSYPYDENLRQQLILSAQSLEINIQPGGVYGCTQGPRLETAAEIVRMQRDGCDLVGMTGMPEAALARELQMPYACCAVIANWAAGKSAGEISMPEILKNLEQGITDTEQLLQHFFQTSSSAMLV</sequence>
<keyword evidence="2 3" id="KW-0808">Transferase</keyword>
<dbReference type="NCBIfam" id="NF006599">
    <property type="entry name" value="PRK09136.1"/>
    <property type="match status" value="1"/>
</dbReference>
<evidence type="ECO:0000313" key="5">
    <source>
        <dbReference type="EMBL" id="NYT47311.1"/>
    </source>
</evidence>
<feature type="site" description="Important for substrate specificity" evidence="3">
    <location>
        <position position="167"/>
    </location>
</feature>
<dbReference type="EMBL" id="JACCHS010000122">
    <property type="protein sequence ID" value="NYT47311.1"/>
    <property type="molecule type" value="Genomic_DNA"/>
</dbReference>
<evidence type="ECO:0000256" key="2">
    <source>
        <dbReference type="ARBA" id="ARBA00022679"/>
    </source>
</evidence>
<comment type="subunit">
    <text evidence="3">Homotrimer.</text>
</comment>